<evidence type="ECO:0000313" key="1">
    <source>
        <dbReference type="EMBL" id="BAA30287.1"/>
    </source>
</evidence>
<reference evidence="1 2" key="1">
    <citation type="journal article" date="1998" name="DNA Res.">
        <title>Complete sequence and gene organization of the genome of a hyper-thermophilic archaebacterium, Pyrococcus horikoshii OT3.</title>
        <authorList>
            <person name="Kawarabayasi Y."/>
            <person name="Sawada M."/>
            <person name="Horikawa H."/>
            <person name="Haikawa Y."/>
            <person name="Hino Y."/>
            <person name="Yamamoto S."/>
            <person name="Sekine M."/>
            <person name="Baba S."/>
            <person name="Kosugi H."/>
            <person name="Hosoyama A."/>
            <person name="Nagai Y."/>
            <person name="Sakai M."/>
            <person name="Ogura K."/>
            <person name="Otuka R."/>
            <person name="Nakazawa H."/>
            <person name="Takamiya M."/>
            <person name="Ohfuku Y."/>
            <person name="Funahashi T."/>
            <person name="Tanaka T."/>
            <person name="Kudoh Y."/>
            <person name="Yamazaki J."/>
            <person name="Kushida N."/>
            <person name="Oguchi A."/>
            <person name="Aoki K."/>
            <person name="Nakamura Y."/>
            <person name="Robb T.F."/>
            <person name="Horikoshi K."/>
            <person name="Masuchi Y."/>
            <person name="Shizuya H."/>
            <person name="Kikuchi H."/>
        </authorList>
    </citation>
    <scope>NUCLEOTIDE SEQUENCE [LARGE SCALE GENOMIC DNA]</scope>
    <source>
        <strain evidence="2">ATCC 700860 / DSM 12428 / JCM 9974 / NBRC 100139 / OT-3</strain>
    </source>
</reference>
<dbReference type="EMBL" id="BA000001">
    <property type="protein sequence ID" value="BAA30287.1"/>
    <property type="molecule type" value="Genomic_DNA"/>
</dbReference>
<dbReference type="PIR" id="E71061">
    <property type="entry name" value="E71061"/>
</dbReference>
<proteinExistence type="predicted"/>
<sequence>MAFATCLARFMYAALHASLDAFISFQSSTLRTSFSSGRAISSPMWLTSKALAWIRIISLPNQTWLSWTLISFCGGFFPRSLPSEYQMLSSQSGGRTWYRITYSSRSLRMAIGYPFILGSLPSNHTMTF</sequence>
<dbReference type="KEGG" id="pho:PH1187"/>
<keyword evidence="2" id="KW-1185">Reference proteome</keyword>
<gene>
    <name evidence="1" type="ordered locus">PH1187</name>
</gene>
<name>O58910_PYRHO</name>
<organism evidence="1 2">
    <name type="scientific">Pyrococcus horikoshii (strain ATCC 700860 / DSM 12428 / JCM 9974 / NBRC 100139 / OT-3)</name>
    <dbReference type="NCBI Taxonomy" id="70601"/>
    <lineage>
        <taxon>Archaea</taxon>
        <taxon>Methanobacteriati</taxon>
        <taxon>Methanobacteriota</taxon>
        <taxon>Thermococci</taxon>
        <taxon>Thermococcales</taxon>
        <taxon>Thermococcaceae</taxon>
        <taxon>Pyrococcus</taxon>
    </lineage>
</organism>
<protein>
    <submittedName>
        <fullName evidence="1">Uncharacterized protein</fullName>
    </submittedName>
</protein>
<accession>O58910</accession>
<dbReference type="AlphaFoldDB" id="O58910"/>
<dbReference type="Proteomes" id="UP000000752">
    <property type="component" value="Chromosome"/>
</dbReference>
<dbReference type="EnsemblBacteria" id="BAA30287">
    <property type="protein sequence ID" value="BAA30287"/>
    <property type="gene ID" value="BAA30287"/>
</dbReference>
<dbReference type="STRING" id="70601.gene:9378149"/>
<evidence type="ECO:0000313" key="2">
    <source>
        <dbReference type="Proteomes" id="UP000000752"/>
    </source>
</evidence>